<dbReference type="VEuPathDB" id="FungiDB:F503_02107"/>
<feature type="region of interest" description="Disordered" evidence="2">
    <location>
        <begin position="312"/>
        <end position="337"/>
    </location>
</feature>
<sequence length="337" mass="36677">MAPNDKIEKIIARMQKRIAEGQYYEAQQQTRVVAARHIKAANWPAAIDILYNVAQALLKAGQGGSGGDLAVFLIDVYKQAELKPEPTARGRVLTLLRLFAADEPTRKKYITEAIAWSAKFGEFPAGDPELHHVVGSLYAQEHDPYDAERHLLTGTKDSADVLARMEYTWYTQDDPHTAGLYAGRAVLPFLLVANVRAANQSYRTFTDLLVAQNPNLTAQNVSSVSADARVFPSLPLLNFLGLLLLAVQRGSPDMFRQLTTKYAANLRDETAEAPWNDAIETIAEMYFNIQRPRQSNPLFDMMGSLFGGAGGGGGGGGGSSNNRGAGRIEAPVAEGLD</sequence>
<keyword evidence="4" id="KW-1185">Reference proteome</keyword>
<evidence type="ECO:0000313" key="4">
    <source>
        <dbReference type="Proteomes" id="UP000016923"/>
    </source>
</evidence>
<dbReference type="PANTHER" id="PTHR12875:SF0">
    <property type="entry name" value="GOLGI TO ER TRAFFIC PROTEIN 4 HOMOLOG"/>
    <property type="match status" value="1"/>
</dbReference>
<reference evidence="3 4" key="1">
    <citation type="journal article" date="2013" name="BMC Genomics">
        <title>The genome and transcriptome of the pine saprophyte Ophiostoma piceae, and a comparison with the bark beetle-associated pine pathogen Grosmannia clavigera.</title>
        <authorList>
            <person name="Haridas S."/>
            <person name="Wang Y."/>
            <person name="Lim L."/>
            <person name="Massoumi Alamouti S."/>
            <person name="Jackman S."/>
            <person name="Docking R."/>
            <person name="Robertson G."/>
            <person name="Birol I."/>
            <person name="Bohlmann J."/>
            <person name="Breuil C."/>
        </authorList>
    </citation>
    <scope>NUCLEOTIDE SEQUENCE [LARGE SCALE GENOMIC DNA]</scope>
    <source>
        <strain evidence="3 4">UAMH 11346</strain>
    </source>
</reference>
<dbReference type="OMA" id="LMDMMGM"/>
<gene>
    <name evidence="3" type="ORF">F503_02107</name>
</gene>
<evidence type="ECO:0008006" key="5">
    <source>
        <dbReference type="Google" id="ProtNLM"/>
    </source>
</evidence>
<proteinExistence type="inferred from homology"/>
<evidence type="ECO:0000256" key="2">
    <source>
        <dbReference type="SAM" id="MobiDB-lite"/>
    </source>
</evidence>
<organism evidence="3 4">
    <name type="scientific">Ophiostoma piceae (strain UAMH 11346)</name>
    <name type="common">Sap stain fungus</name>
    <dbReference type="NCBI Taxonomy" id="1262450"/>
    <lineage>
        <taxon>Eukaryota</taxon>
        <taxon>Fungi</taxon>
        <taxon>Dikarya</taxon>
        <taxon>Ascomycota</taxon>
        <taxon>Pezizomycotina</taxon>
        <taxon>Sordariomycetes</taxon>
        <taxon>Sordariomycetidae</taxon>
        <taxon>Ophiostomatales</taxon>
        <taxon>Ophiostomataceae</taxon>
        <taxon>Ophiostoma</taxon>
    </lineage>
</organism>
<evidence type="ECO:0000313" key="3">
    <source>
        <dbReference type="EMBL" id="EPE05368.1"/>
    </source>
</evidence>
<accession>S3CGF7</accession>
<dbReference type="InterPro" id="IPR011990">
    <property type="entry name" value="TPR-like_helical_dom_sf"/>
</dbReference>
<dbReference type="GO" id="GO:0045048">
    <property type="term" value="P:protein insertion into ER membrane"/>
    <property type="evidence" value="ECO:0007669"/>
    <property type="project" value="InterPro"/>
</dbReference>
<protein>
    <recommendedName>
        <fullName evidence="5">Duf410 domain-containing protein</fullName>
    </recommendedName>
</protein>
<dbReference type="AlphaFoldDB" id="S3CGF7"/>
<dbReference type="PANTHER" id="PTHR12875">
    <property type="entry name" value="GOLGI TO ER TRAFFIC PROTEIN 4 HOMOLOG"/>
    <property type="match status" value="1"/>
</dbReference>
<dbReference type="GO" id="GO:0072380">
    <property type="term" value="C:TRC complex"/>
    <property type="evidence" value="ECO:0007669"/>
    <property type="project" value="TreeGrafter"/>
</dbReference>
<comment type="similarity">
    <text evidence="1">Belongs to the GET4 family.</text>
</comment>
<dbReference type="Pfam" id="PF04190">
    <property type="entry name" value="GET4"/>
    <property type="match status" value="1"/>
</dbReference>
<evidence type="ECO:0000256" key="1">
    <source>
        <dbReference type="ARBA" id="ARBA00005351"/>
    </source>
</evidence>
<dbReference type="eggNOG" id="KOG3024">
    <property type="taxonomic scope" value="Eukaryota"/>
</dbReference>
<dbReference type="InterPro" id="IPR007317">
    <property type="entry name" value="GET4"/>
</dbReference>
<dbReference type="HOGENOM" id="CLU_046061_0_2_1"/>
<dbReference type="FunFam" id="1.25.40.10:FF:000272">
    <property type="entry name" value="DUF410 domain protein"/>
    <property type="match status" value="1"/>
</dbReference>
<dbReference type="Proteomes" id="UP000016923">
    <property type="component" value="Unassembled WGS sequence"/>
</dbReference>
<dbReference type="OrthoDB" id="10252405at2759"/>
<dbReference type="STRING" id="1262450.S3CGF7"/>
<name>S3CGF7_OPHP1</name>
<dbReference type="Gene3D" id="1.25.40.10">
    <property type="entry name" value="Tetratricopeptide repeat domain"/>
    <property type="match status" value="1"/>
</dbReference>
<dbReference type="EMBL" id="KE148156">
    <property type="protein sequence ID" value="EPE05368.1"/>
    <property type="molecule type" value="Genomic_DNA"/>
</dbReference>